<dbReference type="Proteomes" id="UP000286045">
    <property type="component" value="Unassembled WGS sequence"/>
</dbReference>
<evidence type="ECO:0000256" key="1">
    <source>
        <dbReference type="SAM" id="Coils"/>
    </source>
</evidence>
<sequence length="377" mass="42810">MIQYEAPEPGYHSRRNTRCQLPRVPVTPAVGPRGQPQRSCDTLSQSNREESEYKDECSHPKPNRHMGRGTLTDKTSIGQALYSGPPRTPARLSLTSFPEYLAPKPAREMFNSLQIGTHNLSSENEVLRSNSTPSSLEIVAESPPQSDKVIKAQNRKFAIYERVDSRSIFLRGPEPLKDLLARHPQGQIISTQAWRATLERFPSSDTRETNKESKIEETGDYAIPVIRLTPPPEGDVQQIDPWRLSTNDAYKSLYEKSERENRTLKCLLPLVWLTAEAEGLDTYDAVTLEYTLRGIIEDRQRLLPLAAILCADQGIEFDTEAFEALPSALEKILTDAKRAKFAAGHHKRARKQLESRMGRLENELLRFRNDVDEDYVR</sequence>
<evidence type="ECO:0000256" key="2">
    <source>
        <dbReference type="SAM" id="MobiDB-lite"/>
    </source>
</evidence>
<protein>
    <submittedName>
        <fullName evidence="3">Uncharacterized protein</fullName>
    </submittedName>
</protein>
<reference evidence="3 4" key="1">
    <citation type="submission" date="2018-12" db="EMBL/GenBank/DDBJ databases">
        <title>Draft genome sequence of Xylaria grammica IHI A82.</title>
        <authorList>
            <person name="Buettner E."/>
            <person name="Kellner H."/>
        </authorList>
    </citation>
    <scope>NUCLEOTIDE SEQUENCE [LARGE SCALE GENOMIC DNA]</scope>
    <source>
        <strain evidence="3 4">IHI A82</strain>
    </source>
</reference>
<dbReference type="EMBL" id="RYZI01000181">
    <property type="protein sequence ID" value="RWA08845.1"/>
    <property type="molecule type" value="Genomic_DNA"/>
</dbReference>
<comment type="caution">
    <text evidence="3">The sequence shown here is derived from an EMBL/GenBank/DDBJ whole genome shotgun (WGS) entry which is preliminary data.</text>
</comment>
<proteinExistence type="predicted"/>
<keyword evidence="1" id="KW-0175">Coiled coil</keyword>
<feature type="compositionally biased region" description="Basic and acidic residues" evidence="2">
    <location>
        <begin position="47"/>
        <end position="59"/>
    </location>
</feature>
<feature type="compositionally biased region" description="Polar residues" evidence="2">
    <location>
        <begin position="36"/>
        <end position="46"/>
    </location>
</feature>
<evidence type="ECO:0000313" key="3">
    <source>
        <dbReference type="EMBL" id="RWA08845.1"/>
    </source>
</evidence>
<name>A0A439D313_9PEZI</name>
<organism evidence="3 4">
    <name type="scientific">Xylaria grammica</name>
    <dbReference type="NCBI Taxonomy" id="363999"/>
    <lineage>
        <taxon>Eukaryota</taxon>
        <taxon>Fungi</taxon>
        <taxon>Dikarya</taxon>
        <taxon>Ascomycota</taxon>
        <taxon>Pezizomycotina</taxon>
        <taxon>Sordariomycetes</taxon>
        <taxon>Xylariomycetidae</taxon>
        <taxon>Xylariales</taxon>
        <taxon>Xylariaceae</taxon>
        <taxon>Xylaria</taxon>
    </lineage>
</organism>
<gene>
    <name evidence="3" type="ORF">EKO27_g6245</name>
</gene>
<accession>A0A439D313</accession>
<dbReference type="STRING" id="363999.A0A439D313"/>
<feature type="region of interest" description="Disordered" evidence="2">
    <location>
        <begin position="1"/>
        <end position="71"/>
    </location>
</feature>
<keyword evidence="4" id="KW-1185">Reference proteome</keyword>
<dbReference type="AlphaFoldDB" id="A0A439D313"/>
<feature type="coiled-coil region" evidence="1">
    <location>
        <begin position="343"/>
        <end position="370"/>
    </location>
</feature>
<evidence type="ECO:0000313" key="4">
    <source>
        <dbReference type="Proteomes" id="UP000286045"/>
    </source>
</evidence>